<name>A0ABW6BSL4_9BACT</name>
<reference evidence="3" key="1">
    <citation type="journal article" date="2019" name="Int. J. Syst. Evol. Microbiol.">
        <title>The Global Catalogue of Microorganisms (GCM) 10K type strain sequencing project: providing services to taxonomists for standard genome sequencing and annotation.</title>
        <authorList>
            <consortium name="The Broad Institute Genomics Platform"/>
            <consortium name="The Broad Institute Genome Sequencing Center for Infectious Disease"/>
            <person name="Wu L."/>
            <person name="Ma J."/>
        </authorList>
    </citation>
    <scope>NUCLEOTIDE SEQUENCE [LARGE SCALE GENOMIC DNA]</scope>
    <source>
        <strain evidence="3">KCTC 23984</strain>
    </source>
</reference>
<keyword evidence="1" id="KW-0812">Transmembrane</keyword>
<feature type="transmembrane region" description="Helical" evidence="1">
    <location>
        <begin position="148"/>
        <end position="171"/>
    </location>
</feature>
<keyword evidence="1" id="KW-1133">Transmembrane helix</keyword>
<feature type="transmembrane region" description="Helical" evidence="1">
    <location>
        <begin position="78"/>
        <end position="98"/>
    </location>
</feature>
<evidence type="ECO:0000256" key="1">
    <source>
        <dbReference type="SAM" id="Phobius"/>
    </source>
</evidence>
<comment type="caution">
    <text evidence="2">The sequence shown here is derived from an EMBL/GenBank/DDBJ whole genome shotgun (WGS) entry which is preliminary data.</text>
</comment>
<proteinExistence type="predicted"/>
<sequence length="185" mass="21164">MPLLLRLKHWQAFLLLFVLPFLLQFGLPELFSAVGVDLHWATALLLDALPSATYMLWMWRVALHLYRRLPVQVKISPVYLHLGALYFVLYTLLFVYTLSLVKESVLEGNFPYGMLLLLAPMHLLATFCFLYIVYFAARSLVSVEQQQVVSAGAFTGAYLQFLFLPIGIWFLQPRLNKLPSTPVAL</sequence>
<dbReference type="Proteomes" id="UP001597641">
    <property type="component" value="Unassembled WGS sequence"/>
</dbReference>
<keyword evidence="1" id="KW-0472">Membrane</keyword>
<dbReference type="EMBL" id="JBHUOX010000004">
    <property type="protein sequence ID" value="MFD3000096.1"/>
    <property type="molecule type" value="Genomic_DNA"/>
</dbReference>
<evidence type="ECO:0000313" key="2">
    <source>
        <dbReference type="EMBL" id="MFD3000096.1"/>
    </source>
</evidence>
<gene>
    <name evidence="2" type="ORF">ACFS7Z_06970</name>
</gene>
<feature type="transmembrane region" description="Helical" evidence="1">
    <location>
        <begin position="110"/>
        <end position="136"/>
    </location>
</feature>
<protein>
    <submittedName>
        <fullName evidence="2">Uncharacterized protein</fullName>
    </submittedName>
</protein>
<accession>A0ABW6BSL4</accession>
<dbReference type="RefSeq" id="WP_377482733.1">
    <property type="nucleotide sequence ID" value="NZ_JBHUOX010000004.1"/>
</dbReference>
<keyword evidence="3" id="KW-1185">Reference proteome</keyword>
<evidence type="ECO:0000313" key="3">
    <source>
        <dbReference type="Proteomes" id="UP001597641"/>
    </source>
</evidence>
<feature type="transmembrane region" description="Helical" evidence="1">
    <location>
        <begin position="38"/>
        <end position="57"/>
    </location>
</feature>
<organism evidence="2 3">
    <name type="scientific">Pontibacter toksunensis</name>
    <dbReference type="NCBI Taxonomy" id="1332631"/>
    <lineage>
        <taxon>Bacteria</taxon>
        <taxon>Pseudomonadati</taxon>
        <taxon>Bacteroidota</taxon>
        <taxon>Cytophagia</taxon>
        <taxon>Cytophagales</taxon>
        <taxon>Hymenobacteraceae</taxon>
        <taxon>Pontibacter</taxon>
    </lineage>
</organism>